<evidence type="ECO:0000313" key="4">
    <source>
        <dbReference type="EMBL" id="MBW8485866.1"/>
    </source>
</evidence>
<dbReference type="InterPro" id="IPR008972">
    <property type="entry name" value="Cupredoxin"/>
</dbReference>
<dbReference type="PROSITE" id="PS00079">
    <property type="entry name" value="MULTICOPPER_OXIDASE1"/>
    <property type="match status" value="1"/>
</dbReference>
<evidence type="ECO:0000256" key="2">
    <source>
        <dbReference type="SAM" id="MobiDB-lite"/>
    </source>
</evidence>
<evidence type="ECO:0000259" key="3">
    <source>
        <dbReference type="Pfam" id="PF13473"/>
    </source>
</evidence>
<feature type="domain" description="EfeO-type cupredoxin-like" evidence="3">
    <location>
        <begin position="367"/>
        <end position="452"/>
    </location>
</feature>
<dbReference type="Pfam" id="PF13473">
    <property type="entry name" value="Cupredoxin_1"/>
    <property type="match status" value="1"/>
</dbReference>
<feature type="region of interest" description="Disordered" evidence="2">
    <location>
        <begin position="205"/>
        <end position="238"/>
    </location>
</feature>
<keyword evidence="1" id="KW-0479">Metal-binding</keyword>
<evidence type="ECO:0000313" key="5">
    <source>
        <dbReference type="Proteomes" id="UP000774570"/>
    </source>
</evidence>
<dbReference type="Proteomes" id="UP000774570">
    <property type="component" value="Unassembled WGS sequence"/>
</dbReference>
<name>A0ABS7FZY5_9ACTN</name>
<sequence>MSSMTTDGPTPDTPAPDDREPVAYLGLPARLAPAPDGPAAPGPTLYRTAGGLVADGLSPSAGPGRLLRVGASPHAPAGTVRARDGLAESIVMGPVTVALDSHPAIAYGLRAGLLEAAEEPGGAPAGVRVEVDGPAALGVACTVRPARDADEAPASQRVLYGWFLGMPLVHNVAVPGYYGGTAPDEPDPALPSMRCYLTAPVDEAAPSSPVRRVPTAGGMRTLPSHQNTTDKHPGPQPHNNYGYFVVPGPAATEDTVRSRPAPPDGLPAEPLAYAMRLGGRWTGLNNHLVIEHGVATGLLALVPLEYGGQMWTSFPGRTQLAVECEGSGVVPDEAPARLTEGTLDIKKADLDLMGHRPNSPAAPGARRIPVSCAGLAFRPDRLRVRAGEDVAIELTATDVMHNLEIEDLGFYVQADAGETAVGGLRADRPGTYAFHCSLMAHRAAGMTGTLVVEP</sequence>
<dbReference type="EMBL" id="JAIBOA010000019">
    <property type="protein sequence ID" value="MBW8485866.1"/>
    <property type="molecule type" value="Genomic_DNA"/>
</dbReference>
<proteinExistence type="predicted"/>
<feature type="region of interest" description="Disordered" evidence="2">
    <location>
        <begin position="1"/>
        <end position="21"/>
    </location>
</feature>
<feature type="compositionally biased region" description="Low complexity" evidence="2">
    <location>
        <begin position="1"/>
        <end position="10"/>
    </location>
</feature>
<organism evidence="4 5">
    <name type="scientific">Actinomadura parmotrematis</name>
    <dbReference type="NCBI Taxonomy" id="2864039"/>
    <lineage>
        <taxon>Bacteria</taxon>
        <taxon>Bacillati</taxon>
        <taxon>Actinomycetota</taxon>
        <taxon>Actinomycetes</taxon>
        <taxon>Streptosporangiales</taxon>
        <taxon>Thermomonosporaceae</taxon>
        <taxon>Actinomadura</taxon>
    </lineage>
</organism>
<dbReference type="InterPro" id="IPR033138">
    <property type="entry name" value="Cu_oxidase_CS"/>
</dbReference>
<comment type="caution">
    <text evidence="4">The sequence shown here is derived from an EMBL/GenBank/DDBJ whole genome shotgun (WGS) entry which is preliminary data.</text>
</comment>
<keyword evidence="5" id="KW-1185">Reference proteome</keyword>
<dbReference type="Gene3D" id="2.60.40.420">
    <property type="entry name" value="Cupredoxins - blue copper proteins"/>
    <property type="match status" value="1"/>
</dbReference>
<evidence type="ECO:0000256" key="1">
    <source>
        <dbReference type="ARBA" id="ARBA00022723"/>
    </source>
</evidence>
<reference evidence="4 5" key="1">
    <citation type="submission" date="2021-07" db="EMBL/GenBank/DDBJ databases">
        <title>Actinomadura sp. PM05-2 isolated from lichen.</title>
        <authorList>
            <person name="Somphong A."/>
            <person name="Phongsopitanun W."/>
            <person name="Tanasupawat S."/>
            <person name="Peongsungnone V."/>
        </authorList>
    </citation>
    <scope>NUCLEOTIDE SEQUENCE [LARGE SCALE GENOMIC DNA]</scope>
    <source>
        <strain evidence="4 5">PM05-2</strain>
    </source>
</reference>
<dbReference type="InterPro" id="IPR028096">
    <property type="entry name" value="EfeO_Cupredoxin"/>
</dbReference>
<dbReference type="RefSeq" id="WP_220169108.1">
    <property type="nucleotide sequence ID" value="NZ_JAIBOA010000019.1"/>
</dbReference>
<accession>A0ABS7FZY5</accession>
<gene>
    <name evidence="4" type="ORF">K1Y72_26040</name>
</gene>
<protein>
    <submittedName>
        <fullName evidence="4">Cupredoxin domain-containing protein</fullName>
    </submittedName>
</protein>
<dbReference type="SUPFAM" id="SSF49503">
    <property type="entry name" value="Cupredoxins"/>
    <property type="match status" value="1"/>
</dbReference>